<accession>A0ABD0KL92</accession>
<protein>
    <submittedName>
        <fullName evidence="2">Uncharacterized protein</fullName>
    </submittedName>
</protein>
<organism evidence="2 3">
    <name type="scientific">Batillaria attramentaria</name>
    <dbReference type="NCBI Taxonomy" id="370345"/>
    <lineage>
        <taxon>Eukaryota</taxon>
        <taxon>Metazoa</taxon>
        <taxon>Spiralia</taxon>
        <taxon>Lophotrochozoa</taxon>
        <taxon>Mollusca</taxon>
        <taxon>Gastropoda</taxon>
        <taxon>Caenogastropoda</taxon>
        <taxon>Sorbeoconcha</taxon>
        <taxon>Cerithioidea</taxon>
        <taxon>Batillariidae</taxon>
        <taxon>Batillaria</taxon>
    </lineage>
</organism>
<reference evidence="2 3" key="1">
    <citation type="journal article" date="2023" name="Sci. Data">
        <title>Genome assembly of the Korean intertidal mud-creeper Batillaria attramentaria.</title>
        <authorList>
            <person name="Patra A.K."/>
            <person name="Ho P.T."/>
            <person name="Jun S."/>
            <person name="Lee S.J."/>
            <person name="Kim Y."/>
            <person name="Won Y.J."/>
        </authorList>
    </citation>
    <scope>NUCLEOTIDE SEQUENCE [LARGE SCALE GENOMIC DNA]</scope>
    <source>
        <strain evidence="2">Wonlab-2016</strain>
    </source>
</reference>
<keyword evidence="3" id="KW-1185">Reference proteome</keyword>
<dbReference type="Proteomes" id="UP001519460">
    <property type="component" value="Unassembled WGS sequence"/>
</dbReference>
<gene>
    <name evidence="2" type="ORF">BaRGS_00020893</name>
</gene>
<dbReference type="AlphaFoldDB" id="A0ABD0KL92"/>
<name>A0ABD0KL92_9CAEN</name>
<evidence type="ECO:0000313" key="2">
    <source>
        <dbReference type="EMBL" id="KAK7487846.1"/>
    </source>
</evidence>
<dbReference type="EMBL" id="JACVVK020000158">
    <property type="protein sequence ID" value="KAK7487846.1"/>
    <property type="molecule type" value="Genomic_DNA"/>
</dbReference>
<evidence type="ECO:0000313" key="3">
    <source>
        <dbReference type="Proteomes" id="UP001519460"/>
    </source>
</evidence>
<proteinExistence type="predicted"/>
<feature type="region of interest" description="Disordered" evidence="1">
    <location>
        <begin position="1"/>
        <end position="20"/>
    </location>
</feature>
<evidence type="ECO:0000256" key="1">
    <source>
        <dbReference type="SAM" id="MobiDB-lite"/>
    </source>
</evidence>
<comment type="caution">
    <text evidence="2">The sequence shown here is derived from an EMBL/GenBank/DDBJ whole genome shotgun (WGS) entry which is preliminary data.</text>
</comment>
<feature type="compositionally biased region" description="Basic and acidic residues" evidence="1">
    <location>
        <begin position="11"/>
        <end position="20"/>
    </location>
</feature>
<sequence length="115" mass="12831">MTGSYSVAEHTGGRDRIRDQKTHPLCWSEESGCELPCHPSHRLRRPGPSDGGISICDARTLRLSDQPQASSLHQRGITLVNYRLLPRPVAASRAIRLTSSWMNAQGIEHREVLVH</sequence>